<dbReference type="RefSeq" id="WP_307238578.1">
    <property type="nucleotide sequence ID" value="NZ_JAUSUZ010000001.1"/>
</dbReference>
<evidence type="ECO:0000313" key="1">
    <source>
        <dbReference type="EMBL" id="MDQ0365763.1"/>
    </source>
</evidence>
<protein>
    <submittedName>
        <fullName evidence="1">Aldouronate transport system substrate-binding protein</fullName>
    </submittedName>
</protein>
<evidence type="ECO:0000313" key="2">
    <source>
        <dbReference type="Proteomes" id="UP001240236"/>
    </source>
</evidence>
<name>A0AAE4AZ93_9ACTN</name>
<dbReference type="PROSITE" id="PS51318">
    <property type="entry name" value="TAT"/>
    <property type="match status" value="1"/>
</dbReference>
<proteinExistence type="predicted"/>
<dbReference type="Gene3D" id="3.40.190.10">
    <property type="entry name" value="Periplasmic binding protein-like II"/>
    <property type="match status" value="1"/>
</dbReference>
<dbReference type="PROSITE" id="PS51257">
    <property type="entry name" value="PROKAR_LIPOPROTEIN"/>
    <property type="match status" value="1"/>
</dbReference>
<reference evidence="1 2" key="1">
    <citation type="submission" date="2023-07" db="EMBL/GenBank/DDBJ databases">
        <title>Sequencing the genomes of 1000 actinobacteria strains.</title>
        <authorList>
            <person name="Klenk H.-P."/>
        </authorList>
    </citation>
    <scope>NUCLEOTIDE SEQUENCE [LARGE SCALE GENOMIC DNA]</scope>
    <source>
        <strain evidence="1 2">DSM 44709</strain>
    </source>
</reference>
<dbReference type="Proteomes" id="UP001240236">
    <property type="component" value="Unassembled WGS sequence"/>
</dbReference>
<keyword evidence="2" id="KW-1185">Reference proteome</keyword>
<gene>
    <name evidence="1" type="ORF">J2S42_002432</name>
</gene>
<dbReference type="SUPFAM" id="SSF53850">
    <property type="entry name" value="Periplasmic binding protein-like II"/>
    <property type="match status" value="1"/>
</dbReference>
<dbReference type="EMBL" id="JAUSUZ010000001">
    <property type="protein sequence ID" value="MDQ0365763.1"/>
    <property type="molecule type" value="Genomic_DNA"/>
</dbReference>
<dbReference type="InterPro" id="IPR006059">
    <property type="entry name" value="SBP"/>
</dbReference>
<sequence>MTNRRTFLGMVGLSAASVAGGGLLGGCSREPGSAGSATNAEAASAVVPDYQPVQLVQPDIKGTPPVADGYVKYPAQTVAAITEKPGTSGTPISATTPWWGPPPPATGQNAYVDAVNAALGVPVRFSVQDGNTYSEKVNAMVGARDVPELLVIPGWDIGRIARFSEGAHVLFEDLTPYLAKEKGANYPMLAGLPTAAWKDSVWGGKLMGVPFPTDSPFPWALFHRKDLAEAAGLADPTNLDELYAYGKKLTDPGKGVWAFGDIAAEVQQALGVPGSQQGWRKNPDGTLVHKYETPEYKQAVEFMIRIHRDGLMHPDLAGSRGGDANALLRAGKVVCWQGGLGVWRGLQRDEARVNPAFNLQPVKVFGAAPGQKPVRWQGTPGIIWTFVKKGLGQARVEELLRVLNWTAAPFGTKEYELREYGVEGTHFTRAADGTPVTNDLYTKEFANQFGFLGGRPAVIVGGADVPNYAQDFLAWANDAIQYAEPDPWTGIKVETPTKIATIAQPTEDKLTDIMRGRRPISDLESIVTEWRNTGGDEAREFYAKVLADNGR</sequence>
<organism evidence="1 2">
    <name type="scientific">Catenuloplanes indicus</name>
    <dbReference type="NCBI Taxonomy" id="137267"/>
    <lineage>
        <taxon>Bacteria</taxon>
        <taxon>Bacillati</taxon>
        <taxon>Actinomycetota</taxon>
        <taxon>Actinomycetes</taxon>
        <taxon>Micromonosporales</taxon>
        <taxon>Micromonosporaceae</taxon>
        <taxon>Catenuloplanes</taxon>
    </lineage>
</organism>
<dbReference type="AlphaFoldDB" id="A0AAE4AZ93"/>
<dbReference type="Pfam" id="PF13416">
    <property type="entry name" value="SBP_bac_8"/>
    <property type="match status" value="1"/>
</dbReference>
<dbReference type="InterPro" id="IPR006311">
    <property type="entry name" value="TAT_signal"/>
</dbReference>
<comment type="caution">
    <text evidence="1">The sequence shown here is derived from an EMBL/GenBank/DDBJ whole genome shotgun (WGS) entry which is preliminary data.</text>
</comment>
<accession>A0AAE4AZ93</accession>